<sequence length="157" mass="17175">MPLEIGATAPDFTLKDQNNQPVTLSDFRGRRNVLLMFFPLAFTGTCAGELGRIRDELPRFQNDTSEVLTISVGAAPSHKMWASEHGYLFPILSDFWPHGAVTQAYDVFNDRAGFANRGTFVVDRSGLIRFAEMNGPGEPRDSAVWVSALDALATPGA</sequence>
<dbReference type="RefSeq" id="WP_066468954.1">
    <property type="nucleotide sequence ID" value="NZ_CBCRUZ010000009.1"/>
</dbReference>
<evidence type="ECO:0000313" key="7">
    <source>
        <dbReference type="Proteomes" id="UP000887023"/>
    </source>
</evidence>
<dbReference type="PANTHER" id="PTHR43110">
    <property type="entry name" value="THIOL PEROXIDASE"/>
    <property type="match status" value="1"/>
</dbReference>
<dbReference type="InterPro" id="IPR000866">
    <property type="entry name" value="AhpC/TSA"/>
</dbReference>
<protein>
    <submittedName>
        <fullName evidence="6">Peroxiredoxin</fullName>
    </submittedName>
</protein>
<dbReference type="Proteomes" id="UP000887023">
    <property type="component" value="Chromosome"/>
</dbReference>
<dbReference type="InterPro" id="IPR036249">
    <property type="entry name" value="Thioredoxin-like_sf"/>
</dbReference>
<reference evidence="6" key="1">
    <citation type="submission" date="2021-07" db="EMBL/GenBank/DDBJ databases">
        <title>Candidatus Kaistella beijingensis sp. nov. isolated from a municipal wastewater treatment plant is involved in sludge foaming.</title>
        <authorList>
            <person name="Song Y."/>
            <person name="Liu S.-J."/>
        </authorList>
    </citation>
    <scope>NUCLEOTIDE SEQUENCE</scope>
    <source>
        <strain evidence="6">DSM 43998</strain>
    </source>
</reference>
<dbReference type="PANTHER" id="PTHR43110:SF1">
    <property type="entry name" value="THIOL PEROXIDASE"/>
    <property type="match status" value="1"/>
</dbReference>
<accession>A0ABX8SAU8</accession>
<evidence type="ECO:0000313" key="6">
    <source>
        <dbReference type="EMBL" id="QXQ14994.1"/>
    </source>
</evidence>
<name>A0ABX8SAU8_9ACTN</name>
<evidence type="ECO:0000256" key="2">
    <source>
        <dbReference type="ARBA" id="ARBA00022862"/>
    </source>
</evidence>
<dbReference type="PIRSF" id="PIRSF000239">
    <property type="entry name" value="AHPC"/>
    <property type="match status" value="1"/>
</dbReference>
<keyword evidence="1" id="KW-0575">Peroxidase</keyword>
<dbReference type="InterPro" id="IPR024706">
    <property type="entry name" value="Peroxiredoxin_AhpC-typ"/>
</dbReference>
<dbReference type="Gene3D" id="3.40.30.10">
    <property type="entry name" value="Glutaredoxin"/>
    <property type="match status" value="1"/>
</dbReference>
<dbReference type="InterPro" id="IPR050455">
    <property type="entry name" value="Tpx_Peroxidase_subfamily"/>
</dbReference>
<proteinExistence type="predicted"/>
<feature type="domain" description="Thioredoxin" evidence="5">
    <location>
        <begin position="3"/>
        <end position="154"/>
    </location>
</feature>
<dbReference type="PROSITE" id="PS51352">
    <property type="entry name" value="THIOREDOXIN_2"/>
    <property type="match status" value="1"/>
</dbReference>
<keyword evidence="2" id="KW-0049">Antioxidant</keyword>
<keyword evidence="4" id="KW-0676">Redox-active center</keyword>
<dbReference type="Pfam" id="PF00578">
    <property type="entry name" value="AhpC-TSA"/>
    <property type="match status" value="1"/>
</dbReference>
<organism evidence="6 7">
    <name type="scientific">Skermania pinensis</name>
    <dbReference type="NCBI Taxonomy" id="39122"/>
    <lineage>
        <taxon>Bacteria</taxon>
        <taxon>Bacillati</taxon>
        <taxon>Actinomycetota</taxon>
        <taxon>Actinomycetes</taxon>
        <taxon>Mycobacteriales</taxon>
        <taxon>Gordoniaceae</taxon>
        <taxon>Skermania</taxon>
    </lineage>
</organism>
<dbReference type="InterPro" id="IPR013766">
    <property type="entry name" value="Thioredoxin_domain"/>
</dbReference>
<dbReference type="EMBL" id="CP079105">
    <property type="protein sequence ID" value="QXQ14994.1"/>
    <property type="molecule type" value="Genomic_DNA"/>
</dbReference>
<evidence type="ECO:0000256" key="4">
    <source>
        <dbReference type="ARBA" id="ARBA00023284"/>
    </source>
</evidence>
<dbReference type="CDD" id="cd03018">
    <property type="entry name" value="PRX_AhpE_like"/>
    <property type="match status" value="1"/>
</dbReference>
<evidence type="ECO:0000256" key="1">
    <source>
        <dbReference type="ARBA" id="ARBA00022559"/>
    </source>
</evidence>
<dbReference type="SUPFAM" id="SSF52833">
    <property type="entry name" value="Thioredoxin-like"/>
    <property type="match status" value="1"/>
</dbReference>
<gene>
    <name evidence="6" type="ORF">KV203_06435</name>
</gene>
<keyword evidence="7" id="KW-1185">Reference proteome</keyword>
<evidence type="ECO:0000256" key="3">
    <source>
        <dbReference type="ARBA" id="ARBA00023002"/>
    </source>
</evidence>
<keyword evidence="3" id="KW-0560">Oxidoreductase</keyword>
<evidence type="ECO:0000259" key="5">
    <source>
        <dbReference type="PROSITE" id="PS51352"/>
    </source>
</evidence>